<keyword evidence="2" id="KW-1185">Reference proteome</keyword>
<sequence length="81" mass="8818">MIHALQCWILFSLRANRSRPPRLISQIAILPALTRSDTSSYTVVLTSSKISPSDTSNSTIPTASSVSIPHRSIVNTITMHA</sequence>
<reference evidence="1" key="1">
    <citation type="journal article" date="2020" name="Stud. Mycol.">
        <title>101 Dothideomycetes genomes: a test case for predicting lifestyles and emergence of pathogens.</title>
        <authorList>
            <person name="Haridas S."/>
            <person name="Albert R."/>
            <person name="Binder M."/>
            <person name="Bloem J."/>
            <person name="Labutti K."/>
            <person name="Salamov A."/>
            <person name="Andreopoulos B."/>
            <person name="Baker S."/>
            <person name="Barry K."/>
            <person name="Bills G."/>
            <person name="Bluhm B."/>
            <person name="Cannon C."/>
            <person name="Castanera R."/>
            <person name="Culley D."/>
            <person name="Daum C."/>
            <person name="Ezra D."/>
            <person name="Gonzalez J."/>
            <person name="Henrissat B."/>
            <person name="Kuo A."/>
            <person name="Liang C."/>
            <person name="Lipzen A."/>
            <person name="Lutzoni F."/>
            <person name="Magnuson J."/>
            <person name="Mondo S."/>
            <person name="Nolan M."/>
            <person name="Ohm R."/>
            <person name="Pangilinan J."/>
            <person name="Park H.-J."/>
            <person name="Ramirez L."/>
            <person name="Alfaro M."/>
            <person name="Sun H."/>
            <person name="Tritt A."/>
            <person name="Yoshinaga Y."/>
            <person name="Zwiers L.-H."/>
            <person name="Turgeon B."/>
            <person name="Goodwin S."/>
            <person name="Spatafora J."/>
            <person name="Crous P."/>
            <person name="Grigoriev I."/>
        </authorList>
    </citation>
    <scope>NUCLEOTIDE SEQUENCE</scope>
    <source>
        <strain evidence="1">CBS 125425</strain>
    </source>
</reference>
<evidence type="ECO:0000313" key="1">
    <source>
        <dbReference type="EMBL" id="KAF2732726.1"/>
    </source>
</evidence>
<comment type="caution">
    <text evidence="1">The sequence shown here is derived from an EMBL/GenBank/DDBJ whole genome shotgun (WGS) entry which is preliminary data.</text>
</comment>
<dbReference type="Proteomes" id="UP000799444">
    <property type="component" value="Unassembled WGS sequence"/>
</dbReference>
<proteinExistence type="predicted"/>
<gene>
    <name evidence="1" type="ORF">EJ04DRAFT_304277</name>
</gene>
<accession>A0A9P4QXI1</accession>
<name>A0A9P4QXI1_9PLEO</name>
<evidence type="ECO:0000313" key="2">
    <source>
        <dbReference type="Proteomes" id="UP000799444"/>
    </source>
</evidence>
<protein>
    <submittedName>
        <fullName evidence="1">Uncharacterized protein</fullName>
    </submittedName>
</protein>
<dbReference type="EMBL" id="ML996172">
    <property type="protein sequence ID" value="KAF2732726.1"/>
    <property type="molecule type" value="Genomic_DNA"/>
</dbReference>
<organism evidence="1 2">
    <name type="scientific">Polyplosphaeria fusca</name>
    <dbReference type="NCBI Taxonomy" id="682080"/>
    <lineage>
        <taxon>Eukaryota</taxon>
        <taxon>Fungi</taxon>
        <taxon>Dikarya</taxon>
        <taxon>Ascomycota</taxon>
        <taxon>Pezizomycotina</taxon>
        <taxon>Dothideomycetes</taxon>
        <taxon>Pleosporomycetidae</taxon>
        <taxon>Pleosporales</taxon>
        <taxon>Tetraplosphaeriaceae</taxon>
        <taxon>Polyplosphaeria</taxon>
    </lineage>
</organism>
<dbReference type="AlphaFoldDB" id="A0A9P4QXI1"/>